<dbReference type="GO" id="GO:0016301">
    <property type="term" value="F:kinase activity"/>
    <property type="evidence" value="ECO:0007669"/>
    <property type="project" value="UniProtKB-KW"/>
</dbReference>
<dbReference type="CDD" id="cd24058">
    <property type="entry name" value="ASKHA_NBD_ROK_PPGK"/>
    <property type="match status" value="1"/>
</dbReference>
<proteinExistence type="inferred from homology"/>
<protein>
    <submittedName>
        <fullName evidence="2">Polyphosphate glucokinase</fullName>
    </submittedName>
</protein>
<dbReference type="InterPro" id="IPR043129">
    <property type="entry name" value="ATPase_NBD"/>
</dbReference>
<reference evidence="2 3" key="1">
    <citation type="submission" date="2017-10" db="EMBL/GenBank/DDBJ databases">
        <title>Draft genome sequences of strains TRE 1, TRE 9, TRE H and TRI 7, isolated from tamarins, belonging to four potential novel Bifidobacterium species.</title>
        <authorList>
            <person name="Mattarelli P."/>
            <person name="Modesto M."/>
            <person name="Puglisi E."/>
            <person name="Morelli L."/>
            <person name="Spezio C."/>
            <person name="Bonetti A."/>
            <person name="Sandri C."/>
        </authorList>
    </citation>
    <scope>NUCLEOTIDE SEQUENCE [LARGE SCALE GENOMIC DNA]</scope>
    <source>
        <strain evidence="3">TRI7</strain>
    </source>
</reference>
<dbReference type="NCBIfam" id="NF045942">
    <property type="entry name" value="PolPhglucPhase"/>
    <property type="match status" value="1"/>
</dbReference>
<accession>A0A2M9HGW2</accession>
<dbReference type="SUPFAM" id="SSF53067">
    <property type="entry name" value="Actin-like ATPase domain"/>
    <property type="match status" value="1"/>
</dbReference>
<dbReference type="Gene3D" id="3.30.420.40">
    <property type="match status" value="2"/>
</dbReference>
<evidence type="ECO:0000313" key="3">
    <source>
        <dbReference type="Proteomes" id="UP000231451"/>
    </source>
</evidence>
<organism evidence="2 3">
    <name type="scientific">Bifidobacterium simiarum</name>
    <dbReference type="NCBI Taxonomy" id="2045441"/>
    <lineage>
        <taxon>Bacteria</taxon>
        <taxon>Bacillati</taxon>
        <taxon>Actinomycetota</taxon>
        <taxon>Actinomycetes</taxon>
        <taxon>Bifidobacteriales</taxon>
        <taxon>Bifidobacteriaceae</taxon>
        <taxon>Bifidobacterium</taxon>
    </lineage>
</organism>
<dbReference type="InterPro" id="IPR000600">
    <property type="entry name" value="ROK"/>
</dbReference>
<evidence type="ECO:0000256" key="1">
    <source>
        <dbReference type="ARBA" id="ARBA00006479"/>
    </source>
</evidence>
<dbReference type="Proteomes" id="UP000231451">
    <property type="component" value="Unassembled WGS sequence"/>
</dbReference>
<name>A0A2M9HGW2_9BIFI</name>
<dbReference type="RefSeq" id="WP_100511888.1">
    <property type="nucleotide sequence ID" value="NZ_JAFEJQ010000004.1"/>
</dbReference>
<dbReference type="PANTHER" id="PTHR18964">
    <property type="entry name" value="ROK (REPRESSOR, ORF, KINASE) FAMILY"/>
    <property type="match status" value="1"/>
</dbReference>
<dbReference type="PANTHER" id="PTHR18964:SF146">
    <property type="entry name" value="POLYPHOSPHATE GLUCOKINASE"/>
    <property type="match status" value="1"/>
</dbReference>
<keyword evidence="3" id="KW-1185">Reference proteome</keyword>
<comment type="caution">
    <text evidence="2">The sequence shown here is derived from an EMBL/GenBank/DDBJ whole genome shotgun (WGS) entry which is preliminary data.</text>
</comment>
<sequence>MIESAQAFGIDIGGSGIKGAPVDLGEGKFACERLRIPTPEEATPKNVAAVVKQILDHYEVNDGTPIGIAFPAPVKPGRALGFMANLDQSWVGVDVNQLMCDETGREVHVVNDADAAGLAEAAYGAAKGNKGLVIATTLGTGIGTALIMNGQLVPCTELGHLLLEGKGDAEKYAADSARTRDELSWKKWGKRLTKYYRLLEHYFSPDVFVVGGGVSKKHEKFFPYIQVDTPIVPAALLNDAGIVGAAYYATQAMQRHEA</sequence>
<keyword evidence="2" id="KW-0418">Kinase</keyword>
<dbReference type="AlphaFoldDB" id="A0A2M9HGW2"/>
<dbReference type="OrthoDB" id="849313at2"/>
<dbReference type="Pfam" id="PF00480">
    <property type="entry name" value="ROK"/>
    <property type="match status" value="1"/>
</dbReference>
<keyword evidence="2" id="KW-0808">Transferase</keyword>
<comment type="similarity">
    <text evidence="1">Belongs to the ROK (NagC/XylR) family.</text>
</comment>
<gene>
    <name evidence="2" type="ORF">CSQ87_00450</name>
</gene>
<dbReference type="EMBL" id="PEBK01000001">
    <property type="protein sequence ID" value="PJM76055.1"/>
    <property type="molecule type" value="Genomic_DNA"/>
</dbReference>
<evidence type="ECO:0000313" key="2">
    <source>
        <dbReference type="EMBL" id="PJM76055.1"/>
    </source>
</evidence>